<evidence type="ECO:0000313" key="1">
    <source>
        <dbReference type="EMBL" id="ARN22322.1"/>
    </source>
</evidence>
<sequence length="96" mass="10458">MTPDALPIEQAIQRSSPLARLQHLLKESEARLAVVRSVVPSALAPHLRPGPLDEDGWTLLVANAAVGSKLRQLAPRLEEALRAKGMQVKAIRIKVQ</sequence>
<dbReference type="AlphaFoldDB" id="A0A1W6LDI8"/>
<dbReference type="KEGG" id="rgu:A4W93_21800"/>
<organism evidence="1 2">
    <name type="scientific">Piscinibacter gummiphilus</name>
    <dbReference type="NCBI Taxonomy" id="946333"/>
    <lineage>
        <taxon>Bacteria</taxon>
        <taxon>Pseudomonadati</taxon>
        <taxon>Pseudomonadota</taxon>
        <taxon>Betaproteobacteria</taxon>
        <taxon>Burkholderiales</taxon>
        <taxon>Sphaerotilaceae</taxon>
        <taxon>Piscinibacter</taxon>
    </lineage>
</organism>
<dbReference type="Proteomes" id="UP000193427">
    <property type="component" value="Chromosome"/>
</dbReference>
<dbReference type="EMBL" id="CP015118">
    <property type="protein sequence ID" value="ARN22322.1"/>
    <property type="molecule type" value="Genomic_DNA"/>
</dbReference>
<proteinExistence type="predicted"/>
<dbReference type="STRING" id="946333.A4W93_21800"/>
<dbReference type="RefSeq" id="WP_085752625.1">
    <property type="nucleotide sequence ID" value="NZ_BSPR01000020.1"/>
</dbReference>
<dbReference type="Pfam" id="PF05258">
    <property type="entry name" value="DciA"/>
    <property type="match status" value="1"/>
</dbReference>
<dbReference type="OrthoDB" id="9155022at2"/>
<gene>
    <name evidence="1" type="ORF">A4W93_21800</name>
</gene>
<dbReference type="InterPro" id="IPR007922">
    <property type="entry name" value="DciA-like"/>
</dbReference>
<evidence type="ECO:0000313" key="2">
    <source>
        <dbReference type="Proteomes" id="UP000193427"/>
    </source>
</evidence>
<accession>A0A1W6LDI8</accession>
<keyword evidence="2" id="KW-1185">Reference proteome</keyword>
<protein>
    <submittedName>
        <fullName evidence="1">Uncharacterized protein</fullName>
    </submittedName>
</protein>
<name>A0A1W6LDI8_9BURK</name>
<reference evidence="1 2" key="1">
    <citation type="submission" date="2016-04" db="EMBL/GenBank/DDBJ databases">
        <title>Complete genome sequence of natural rubber-degrading, novel Gram-negative bacterium, Rhizobacter gummiphilus strain NS21.</title>
        <authorList>
            <person name="Tabata M."/>
            <person name="Kasai D."/>
            <person name="Fukuda M."/>
        </authorList>
    </citation>
    <scope>NUCLEOTIDE SEQUENCE [LARGE SCALE GENOMIC DNA]</scope>
    <source>
        <strain evidence="1 2">NS21</strain>
    </source>
</reference>